<keyword evidence="1 2" id="KW-0378">Hydrolase</keyword>
<dbReference type="SUPFAM" id="SSF55144">
    <property type="entry name" value="LigT-like"/>
    <property type="match status" value="1"/>
</dbReference>
<reference evidence="3" key="2">
    <citation type="journal article" date="2021" name="PeerJ">
        <title>Extensive microbial diversity within the chicken gut microbiome revealed by metagenomics and culture.</title>
        <authorList>
            <person name="Gilroy R."/>
            <person name="Ravi A."/>
            <person name="Getino M."/>
            <person name="Pursley I."/>
            <person name="Horton D.L."/>
            <person name="Alikhan N.F."/>
            <person name="Baker D."/>
            <person name="Gharbi K."/>
            <person name="Hall N."/>
            <person name="Watson M."/>
            <person name="Adriaenssens E.M."/>
            <person name="Foster-Nyarko E."/>
            <person name="Jarju S."/>
            <person name="Secka A."/>
            <person name="Antonio M."/>
            <person name="Oren A."/>
            <person name="Chaudhuri R.R."/>
            <person name="La Ragione R."/>
            <person name="Hildebrand F."/>
            <person name="Pallen M.J."/>
        </authorList>
    </citation>
    <scope>NUCLEOTIDE SEQUENCE</scope>
    <source>
        <strain evidence="3">7293</strain>
    </source>
</reference>
<accession>A0A9D9DYF7</accession>
<dbReference type="AlphaFoldDB" id="A0A9D9DYF7"/>
<feature type="active site" description="Proton acceptor" evidence="2">
    <location>
        <position position="123"/>
    </location>
</feature>
<feature type="short sequence motif" description="HXTX 1" evidence="2">
    <location>
        <begin position="40"/>
        <end position="43"/>
    </location>
</feature>
<comment type="catalytic activity">
    <reaction evidence="2">
        <text>a 3'-end 2',3'-cyclophospho-ribonucleotide-RNA + H2O = a 3'-end 2'-phospho-ribonucleotide-RNA + H(+)</text>
        <dbReference type="Rhea" id="RHEA:11828"/>
        <dbReference type="Rhea" id="RHEA-COMP:10464"/>
        <dbReference type="Rhea" id="RHEA-COMP:17353"/>
        <dbReference type="ChEBI" id="CHEBI:15377"/>
        <dbReference type="ChEBI" id="CHEBI:15378"/>
        <dbReference type="ChEBI" id="CHEBI:83064"/>
        <dbReference type="ChEBI" id="CHEBI:173113"/>
        <dbReference type="EC" id="3.1.4.58"/>
    </reaction>
</comment>
<sequence>MRLFIAIPLSEEVRNCLGMLRDELHDRASSGTFVSSESLHITLEFLGECTPPECDKAISAMQEVSFEPFTISIAHTGAFHRSDGDICWVGVEENKALSRLHDDLARALRAQGFRLERKRFKAHITLSRRVKGALLPSSVGPWRMKVNSFSLMLSERGAHGMVYTPVFSVSSASTQGTIE</sequence>
<dbReference type="GO" id="GO:0004113">
    <property type="term" value="F:2',3'-cyclic-nucleotide 3'-phosphodiesterase activity"/>
    <property type="evidence" value="ECO:0007669"/>
    <property type="project" value="InterPro"/>
</dbReference>
<dbReference type="InterPro" id="IPR009097">
    <property type="entry name" value="Cyclic_Pdiesterase"/>
</dbReference>
<dbReference type="HAMAP" id="MF_01940">
    <property type="entry name" value="RNA_CPDase"/>
    <property type="match status" value="1"/>
</dbReference>
<feature type="active site" description="Proton donor" evidence="2">
    <location>
        <position position="40"/>
    </location>
</feature>
<gene>
    <name evidence="3" type="primary">thpR</name>
    <name evidence="3" type="ORF">IAA97_02310</name>
</gene>
<comment type="caution">
    <text evidence="3">The sequence shown here is derived from an EMBL/GenBank/DDBJ whole genome shotgun (WGS) entry which is preliminary data.</text>
</comment>
<comment type="similarity">
    <text evidence="2">Belongs to the 2H phosphoesterase superfamily. ThpR family.</text>
</comment>
<organism evidence="3 4">
    <name type="scientific">Candidatus Ornithospirochaeta stercoripullorum</name>
    <dbReference type="NCBI Taxonomy" id="2840899"/>
    <lineage>
        <taxon>Bacteria</taxon>
        <taxon>Pseudomonadati</taxon>
        <taxon>Spirochaetota</taxon>
        <taxon>Spirochaetia</taxon>
        <taxon>Spirochaetales</taxon>
        <taxon>Spirochaetaceae</taxon>
        <taxon>Spirochaetaceae incertae sedis</taxon>
        <taxon>Candidatus Ornithospirochaeta</taxon>
    </lineage>
</organism>
<feature type="short sequence motif" description="HXTX 2" evidence="2">
    <location>
        <begin position="123"/>
        <end position="126"/>
    </location>
</feature>
<reference evidence="3" key="1">
    <citation type="submission" date="2020-10" db="EMBL/GenBank/DDBJ databases">
        <authorList>
            <person name="Gilroy R."/>
        </authorList>
    </citation>
    <scope>NUCLEOTIDE SEQUENCE</scope>
    <source>
        <strain evidence="3">7293</strain>
    </source>
</reference>
<dbReference type="PANTHER" id="PTHR35561">
    <property type="entry name" value="RNA 2',3'-CYCLIC PHOSPHODIESTERASE"/>
    <property type="match status" value="1"/>
</dbReference>
<name>A0A9D9DYF7_9SPIO</name>
<proteinExistence type="inferred from homology"/>
<dbReference type="PANTHER" id="PTHR35561:SF1">
    <property type="entry name" value="RNA 2',3'-CYCLIC PHOSPHODIESTERASE"/>
    <property type="match status" value="1"/>
</dbReference>
<comment type="function">
    <text evidence="2">Hydrolyzes RNA 2',3'-cyclic phosphodiester to an RNA 2'-phosphomonoester.</text>
</comment>
<dbReference type="EMBL" id="JADIMT010000033">
    <property type="protein sequence ID" value="MBO8435798.1"/>
    <property type="molecule type" value="Genomic_DNA"/>
</dbReference>
<evidence type="ECO:0000256" key="1">
    <source>
        <dbReference type="ARBA" id="ARBA00022801"/>
    </source>
</evidence>
<evidence type="ECO:0000313" key="4">
    <source>
        <dbReference type="Proteomes" id="UP000823615"/>
    </source>
</evidence>
<evidence type="ECO:0000256" key="2">
    <source>
        <dbReference type="HAMAP-Rule" id="MF_01940"/>
    </source>
</evidence>
<dbReference type="EC" id="3.1.4.58" evidence="2"/>
<dbReference type="Pfam" id="PF13563">
    <property type="entry name" value="2_5_RNA_ligase2"/>
    <property type="match status" value="1"/>
</dbReference>
<protein>
    <recommendedName>
        <fullName evidence="2">RNA 2',3'-cyclic phosphodiesterase</fullName>
        <shortName evidence="2">RNA 2',3'-CPDase</shortName>
        <ecNumber evidence="2">3.1.4.58</ecNumber>
    </recommendedName>
</protein>
<dbReference type="GO" id="GO:0008664">
    <property type="term" value="F:RNA 2',3'-cyclic 3'-phosphodiesterase activity"/>
    <property type="evidence" value="ECO:0007669"/>
    <property type="project" value="UniProtKB-EC"/>
</dbReference>
<dbReference type="Gene3D" id="3.90.1140.10">
    <property type="entry name" value="Cyclic phosphodiesterase"/>
    <property type="match status" value="1"/>
</dbReference>
<dbReference type="InterPro" id="IPR004175">
    <property type="entry name" value="RNA_CPDase"/>
</dbReference>
<evidence type="ECO:0000313" key="3">
    <source>
        <dbReference type="EMBL" id="MBO8435798.1"/>
    </source>
</evidence>
<dbReference type="NCBIfam" id="TIGR02258">
    <property type="entry name" value="2_5_ligase"/>
    <property type="match status" value="1"/>
</dbReference>
<dbReference type="Proteomes" id="UP000823615">
    <property type="component" value="Unassembled WGS sequence"/>
</dbReference>